<dbReference type="RefSeq" id="WP_040199273.1">
    <property type="nucleotide sequence ID" value="NZ_CP010311.1"/>
</dbReference>
<evidence type="ECO:0000259" key="10">
    <source>
        <dbReference type="SMART" id="SM00841"/>
    </source>
</evidence>
<dbReference type="Pfam" id="PF08207">
    <property type="entry name" value="EFP_N"/>
    <property type="match status" value="1"/>
</dbReference>
<dbReference type="InterPro" id="IPR014722">
    <property type="entry name" value="Rib_uL2_dom2"/>
</dbReference>
<evidence type="ECO:0000256" key="3">
    <source>
        <dbReference type="ARBA" id="ARBA00009479"/>
    </source>
</evidence>
<dbReference type="SMART" id="SM01185">
    <property type="entry name" value="EFP"/>
    <property type="match status" value="1"/>
</dbReference>
<dbReference type="InterPro" id="IPR013852">
    <property type="entry name" value="Transl_elong_P/YeiP_CS"/>
</dbReference>
<evidence type="ECO:0000256" key="4">
    <source>
        <dbReference type="ARBA" id="ARBA00022490"/>
    </source>
</evidence>
<feature type="domain" description="Elongation factor P C-terminal" evidence="10">
    <location>
        <begin position="129"/>
        <end position="184"/>
    </location>
</feature>
<feature type="domain" description="Translation elongation factor P/YeiP central" evidence="11">
    <location>
        <begin position="67"/>
        <end position="121"/>
    </location>
</feature>
<dbReference type="KEGG" id="gsb:GSUB_03865"/>
<sequence>MYSCSDLKKGLKLMVDGEPHVIVAFDFTKPGKGQALYKCKLRNMITGSLFDRTYRSGESFEPASLEDRDMQYLYQDETGYVFMDQKTFEQVTLTEETLGDDKYFLIDNMDVKVLMFGDRAIGITLPNFVNLKVTQTDPWVKGDTAAGNNKPATVETGYSLQVPSFVEEGDLIQIDTRTGAYNTRVKE</sequence>
<dbReference type="FunFam" id="2.40.50.140:FF:000004">
    <property type="entry name" value="Elongation factor P"/>
    <property type="match status" value="1"/>
</dbReference>
<dbReference type="UniPathway" id="UPA00345"/>
<dbReference type="SUPFAM" id="SSF50104">
    <property type="entry name" value="Translation proteins SH3-like domain"/>
    <property type="match status" value="1"/>
</dbReference>
<dbReference type="Proteomes" id="UP000035036">
    <property type="component" value="Chromosome"/>
</dbReference>
<name>A0A0B5FP58_9BACT</name>
<keyword evidence="6 7" id="KW-0648">Protein biosynthesis</keyword>
<keyword evidence="5 7" id="KW-0251">Elongation factor</keyword>
<dbReference type="PANTHER" id="PTHR30053:SF12">
    <property type="entry name" value="ELONGATION FACTOR P (EF-P) FAMILY PROTEIN"/>
    <property type="match status" value="1"/>
</dbReference>
<evidence type="ECO:0000259" key="11">
    <source>
        <dbReference type="SMART" id="SM01185"/>
    </source>
</evidence>
<dbReference type="InterPro" id="IPR013185">
    <property type="entry name" value="Transl_elong_KOW-like"/>
</dbReference>
<keyword evidence="13" id="KW-1185">Reference proteome</keyword>
<dbReference type="CDD" id="cd04470">
    <property type="entry name" value="S1_EF-P_repeat_1"/>
    <property type="match status" value="1"/>
</dbReference>
<dbReference type="InterPro" id="IPR011768">
    <property type="entry name" value="Transl_elongation_fac_P"/>
</dbReference>
<organism evidence="12 13">
    <name type="scientific">Geoalkalibacter subterraneus</name>
    <dbReference type="NCBI Taxonomy" id="483547"/>
    <lineage>
        <taxon>Bacteria</taxon>
        <taxon>Pseudomonadati</taxon>
        <taxon>Thermodesulfobacteriota</taxon>
        <taxon>Desulfuromonadia</taxon>
        <taxon>Desulfuromonadales</taxon>
        <taxon>Geoalkalibacteraceae</taxon>
        <taxon>Geoalkalibacter</taxon>
    </lineage>
</organism>
<dbReference type="GO" id="GO:0043043">
    <property type="term" value="P:peptide biosynthetic process"/>
    <property type="evidence" value="ECO:0007669"/>
    <property type="project" value="InterPro"/>
</dbReference>
<dbReference type="AlphaFoldDB" id="A0A0B5FP58"/>
<dbReference type="InterPro" id="IPR015365">
    <property type="entry name" value="Elong-fact-P_C"/>
</dbReference>
<dbReference type="PIRSF" id="PIRSF005901">
    <property type="entry name" value="EF-P"/>
    <property type="match status" value="1"/>
</dbReference>
<comment type="pathway">
    <text evidence="2 7">Protein biosynthesis; polypeptide chain elongation.</text>
</comment>
<dbReference type="GO" id="GO:0005829">
    <property type="term" value="C:cytosol"/>
    <property type="evidence" value="ECO:0007669"/>
    <property type="project" value="UniProtKB-ARBA"/>
</dbReference>
<dbReference type="HOGENOM" id="CLU_074944_0_1_7"/>
<dbReference type="FunFam" id="2.40.50.140:FF:000009">
    <property type="entry name" value="Elongation factor P"/>
    <property type="match status" value="1"/>
</dbReference>
<dbReference type="STRING" id="483547.GSUB_03865"/>
<proteinExistence type="inferred from homology"/>
<gene>
    <name evidence="7" type="primary">efp</name>
    <name evidence="12" type="ORF">GSUB_03865</name>
</gene>
<dbReference type="Gene3D" id="2.30.30.30">
    <property type="match status" value="1"/>
</dbReference>
<accession>A0A0B5FP58</accession>
<evidence type="ECO:0000313" key="12">
    <source>
        <dbReference type="EMBL" id="AJF05870.1"/>
    </source>
</evidence>
<evidence type="ECO:0000256" key="6">
    <source>
        <dbReference type="ARBA" id="ARBA00022917"/>
    </source>
</evidence>
<evidence type="ECO:0000256" key="1">
    <source>
        <dbReference type="ARBA" id="ARBA00004496"/>
    </source>
</evidence>
<keyword evidence="4 7" id="KW-0963">Cytoplasm</keyword>
<dbReference type="SMART" id="SM00841">
    <property type="entry name" value="Elong-fact-P_C"/>
    <property type="match status" value="1"/>
</dbReference>
<dbReference type="SUPFAM" id="SSF50249">
    <property type="entry name" value="Nucleic acid-binding proteins"/>
    <property type="match status" value="2"/>
</dbReference>
<dbReference type="NCBIfam" id="NF001810">
    <property type="entry name" value="PRK00529.1"/>
    <property type="match status" value="1"/>
</dbReference>
<reference evidence="12 13" key="1">
    <citation type="journal article" date="2015" name="Genome Announc.">
        <title>Genomes of Geoalkalibacter ferrihydriticus Z-0531T and Geoalkalibacter subterraneus Red1T, Two Haloalkaliphilic Metal-Reducing Deltaproteobacteria.</title>
        <authorList>
            <person name="Badalamenti J.P."/>
            <person name="Krajmalnik-Brown R."/>
            <person name="Torres C.I."/>
            <person name="Bond D.R."/>
        </authorList>
    </citation>
    <scope>NUCLEOTIDE SEQUENCE [LARGE SCALE GENOMIC DNA]</scope>
    <source>
        <strain evidence="12 13">Red1</strain>
    </source>
</reference>
<protein>
    <recommendedName>
        <fullName evidence="7 8">Elongation factor P</fullName>
        <shortName evidence="7">EF-P</shortName>
    </recommendedName>
</protein>
<dbReference type="FunFam" id="2.30.30.30:FF:000003">
    <property type="entry name" value="Elongation factor P"/>
    <property type="match status" value="1"/>
</dbReference>
<evidence type="ECO:0000256" key="8">
    <source>
        <dbReference type="NCBIfam" id="TIGR00038"/>
    </source>
</evidence>
<evidence type="ECO:0000256" key="9">
    <source>
        <dbReference type="RuleBase" id="RU004389"/>
    </source>
</evidence>
<evidence type="ECO:0000256" key="7">
    <source>
        <dbReference type="HAMAP-Rule" id="MF_00141"/>
    </source>
</evidence>
<dbReference type="Pfam" id="PF01132">
    <property type="entry name" value="EFP"/>
    <property type="match status" value="1"/>
</dbReference>
<dbReference type="InterPro" id="IPR020599">
    <property type="entry name" value="Transl_elong_fac_P/YeiP"/>
</dbReference>
<dbReference type="GO" id="GO:0003746">
    <property type="term" value="F:translation elongation factor activity"/>
    <property type="evidence" value="ECO:0007669"/>
    <property type="project" value="UniProtKB-UniRule"/>
</dbReference>
<dbReference type="HAMAP" id="MF_00141">
    <property type="entry name" value="EF_P"/>
    <property type="match status" value="1"/>
</dbReference>
<dbReference type="CDD" id="cd05794">
    <property type="entry name" value="S1_EF-P_repeat_2"/>
    <property type="match status" value="1"/>
</dbReference>
<evidence type="ECO:0000256" key="2">
    <source>
        <dbReference type="ARBA" id="ARBA00004815"/>
    </source>
</evidence>
<comment type="similarity">
    <text evidence="3 7 9">Belongs to the elongation factor P family.</text>
</comment>
<comment type="subcellular location">
    <subcellularLocation>
        <location evidence="1 7">Cytoplasm</location>
    </subcellularLocation>
</comment>
<dbReference type="PROSITE" id="PS01275">
    <property type="entry name" value="EFP"/>
    <property type="match status" value="1"/>
</dbReference>
<dbReference type="PANTHER" id="PTHR30053">
    <property type="entry name" value="ELONGATION FACTOR P"/>
    <property type="match status" value="1"/>
</dbReference>
<dbReference type="OrthoDB" id="9801844at2"/>
<dbReference type="Gene3D" id="2.40.50.140">
    <property type="entry name" value="Nucleic acid-binding proteins"/>
    <property type="match status" value="2"/>
</dbReference>
<dbReference type="EMBL" id="CP010311">
    <property type="protein sequence ID" value="AJF05870.1"/>
    <property type="molecule type" value="Genomic_DNA"/>
</dbReference>
<dbReference type="NCBIfam" id="TIGR00038">
    <property type="entry name" value="efp"/>
    <property type="match status" value="1"/>
</dbReference>
<comment type="function">
    <text evidence="7">Involved in peptide bond synthesis. Stimulates efficient translation and peptide-bond synthesis on native or reconstituted 70S ribosomes in vitro. Probably functions indirectly by altering the affinity of the ribosome for aminoacyl-tRNA, thus increasing their reactivity as acceptors for peptidyl transferase.</text>
</comment>
<evidence type="ECO:0000256" key="5">
    <source>
        <dbReference type="ARBA" id="ARBA00022768"/>
    </source>
</evidence>
<dbReference type="Pfam" id="PF09285">
    <property type="entry name" value="Elong-fact-P_C"/>
    <property type="match status" value="1"/>
</dbReference>
<dbReference type="InterPro" id="IPR001059">
    <property type="entry name" value="Transl_elong_P/YeiP_cen"/>
</dbReference>
<dbReference type="InterPro" id="IPR008991">
    <property type="entry name" value="Translation_prot_SH3-like_sf"/>
</dbReference>
<evidence type="ECO:0000313" key="13">
    <source>
        <dbReference type="Proteomes" id="UP000035036"/>
    </source>
</evidence>
<dbReference type="InterPro" id="IPR012340">
    <property type="entry name" value="NA-bd_OB-fold"/>
</dbReference>